<sequence length="187" mass="21791">MVGSNIARVMTLEELFARPIPRDVIKEPMHEETYYDRLSVDPLVMEKDLHRQKKKMALEMHPDKIGHTDAAKEAWFEVTTAFDTLLDGRRRCEYDDAKRIKGLWRKKGQTCYDAFREEYRQEVRDRIQKEKEVMRPVIKPAEPARQPPNKSKEAAMAMGSAIVDSWAYIRARVALYSATVISFVSWA</sequence>
<keyword evidence="3" id="KW-1185">Reference proteome</keyword>
<feature type="domain" description="J" evidence="1">
    <location>
        <begin position="33"/>
        <end position="98"/>
    </location>
</feature>
<evidence type="ECO:0000259" key="1">
    <source>
        <dbReference type="PROSITE" id="PS50076"/>
    </source>
</evidence>
<dbReference type="CDD" id="cd06257">
    <property type="entry name" value="DnaJ"/>
    <property type="match status" value="1"/>
</dbReference>
<gene>
    <name evidence="2" type="ORF">Daus18300_011359</name>
</gene>
<dbReference type="InterPro" id="IPR036869">
    <property type="entry name" value="J_dom_sf"/>
</dbReference>
<dbReference type="Proteomes" id="UP001583177">
    <property type="component" value="Unassembled WGS sequence"/>
</dbReference>
<accession>A0ABR3W6P8</accession>
<dbReference type="PANTHER" id="PTHR43908">
    <property type="entry name" value="AT29763P-RELATED"/>
    <property type="match status" value="1"/>
</dbReference>
<dbReference type="Gene3D" id="1.10.287.110">
    <property type="entry name" value="DnaJ domain"/>
    <property type="match status" value="1"/>
</dbReference>
<evidence type="ECO:0000313" key="3">
    <source>
        <dbReference type="Proteomes" id="UP001583177"/>
    </source>
</evidence>
<dbReference type="InterPro" id="IPR051100">
    <property type="entry name" value="DnaJ_subfamily_B/C"/>
</dbReference>
<dbReference type="PROSITE" id="PS50076">
    <property type="entry name" value="DNAJ_2"/>
    <property type="match status" value="1"/>
</dbReference>
<name>A0ABR3W6P8_9PEZI</name>
<evidence type="ECO:0000313" key="2">
    <source>
        <dbReference type="EMBL" id="KAL1854763.1"/>
    </source>
</evidence>
<reference evidence="2 3" key="1">
    <citation type="journal article" date="2024" name="IMA Fungus">
        <title>IMA Genome - F19 : A genome assembly and annotation guide to empower mycologists, including annotated draft genome sequences of Ceratocystis pirilliformis, Diaporthe australafricana, Fusarium ophioides, Paecilomyces lecythidis, and Sporothrix stenoceras.</title>
        <authorList>
            <person name="Aylward J."/>
            <person name="Wilson A.M."/>
            <person name="Visagie C.M."/>
            <person name="Spraker J."/>
            <person name="Barnes I."/>
            <person name="Buitendag C."/>
            <person name="Ceriani C."/>
            <person name="Del Mar Angel L."/>
            <person name="du Plessis D."/>
            <person name="Fuchs T."/>
            <person name="Gasser K."/>
            <person name="Kramer D."/>
            <person name="Li W."/>
            <person name="Munsamy K."/>
            <person name="Piso A."/>
            <person name="Price J.L."/>
            <person name="Sonnekus B."/>
            <person name="Thomas C."/>
            <person name="van der Nest A."/>
            <person name="van Dijk A."/>
            <person name="van Heerden A."/>
            <person name="van Vuuren N."/>
            <person name="Yilmaz N."/>
            <person name="Duong T.A."/>
            <person name="van der Merwe N.A."/>
            <person name="Wingfield M.J."/>
            <person name="Wingfield B.D."/>
        </authorList>
    </citation>
    <scope>NUCLEOTIDE SEQUENCE [LARGE SCALE GENOMIC DNA]</scope>
    <source>
        <strain evidence="2 3">CMW 18300</strain>
    </source>
</reference>
<dbReference type="PANTHER" id="PTHR43908:SF3">
    <property type="entry name" value="AT29763P-RELATED"/>
    <property type="match status" value="1"/>
</dbReference>
<dbReference type="SMART" id="SM00271">
    <property type="entry name" value="DnaJ"/>
    <property type="match status" value="1"/>
</dbReference>
<dbReference type="InterPro" id="IPR001623">
    <property type="entry name" value="DnaJ_domain"/>
</dbReference>
<comment type="caution">
    <text evidence="2">The sequence shown here is derived from an EMBL/GenBank/DDBJ whole genome shotgun (WGS) entry which is preliminary data.</text>
</comment>
<dbReference type="SUPFAM" id="SSF46565">
    <property type="entry name" value="Chaperone J-domain"/>
    <property type="match status" value="1"/>
</dbReference>
<dbReference type="Pfam" id="PF00226">
    <property type="entry name" value="DnaJ"/>
    <property type="match status" value="1"/>
</dbReference>
<proteinExistence type="predicted"/>
<organism evidence="2 3">
    <name type="scientific">Diaporthe australafricana</name>
    <dbReference type="NCBI Taxonomy" id="127596"/>
    <lineage>
        <taxon>Eukaryota</taxon>
        <taxon>Fungi</taxon>
        <taxon>Dikarya</taxon>
        <taxon>Ascomycota</taxon>
        <taxon>Pezizomycotina</taxon>
        <taxon>Sordariomycetes</taxon>
        <taxon>Sordariomycetidae</taxon>
        <taxon>Diaporthales</taxon>
        <taxon>Diaporthaceae</taxon>
        <taxon>Diaporthe</taxon>
    </lineage>
</organism>
<dbReference type="EMBL" id="JAWRVE010000137">
    <property type="protein sequence ID" value="KAL1854763.1"/>
    <property type="molecule type" value="Genomic_DNA"/>
</dbReference>
<protein>
    <recommendedName>
        <fullName evidence="1">J domain-containing protein</fullName>
    </recommendedName>
</protein>